<dbReference type="Gene3D" id="1.10.30.50">
    <property type="match status" value="1"/>
</dbReference>
<evidence type="ECO:0000259" key="3">
    <source>
        <dbReference type="SMART" id="SM00507"/>
    </source>
</evidence>
<evidence type="ECO:0000256" key="1">
    <source>
        <dbReference type="ARBA" id="ARBA00022722"/>
    </source>
</evidence>
<dbReference type="GO" id="GO:0016787">
    <property type="term" value="F:hydrolase activity"/>
    <property type="evidence" value="ECO:0007669"/>
    <property type="project" value="UniProtKB-KW"/>
</dbReference>
<dbReference type="InterPro" id="IPR003615">
    <property type="entry name" value="HNH_nuc"/>
</dbReference>
<evidence type="ECO:0000313" key="4">
    <source>
        <dbReference type="EMBL" id="MFC5135481.1"/>
    </source>
</evidence>
<accession>A0ABD5QU84</accession>
<evidence type="ECO:0000313" key="5">
    <source>
        <dbReference type="Proteomes" id="UP001596145"/>
    </source>
</evidence>
<reference evidence="4 5" key="1">
    <citation type="journal article" date="2019" name="Int. J. Syst. Evol. Microbiol.">
        <title>The Global Catalogue of Microorganisms (GCM) 10K type strain sequencing project: providing services to taxonomists for standard genome sequencing and annotation.</title>
        <authorList>
            <consortium name="The Broad Institute Genomics Platform"/>
            <consortium name="The Broad Institute Genome Sequencing Center for Infectious Disease"/>
            <person name="Wu L."/>
            <person name="Ma J."/>
        </authorList>
    </citation>
    <scope>NUCLEOTIDE SEQUENCE [LARGE SCALE GENOMIC DNA]</scope>
    <source>
        <strain evidence="4 5">CGMCC 1.16026</strain>
    </source>
</reference>
<dbReference type="RefSeq" id="WP_122106578.1">
    <property type="nucleotide sequence ID" value="NZ_JBHSKV010000017.1"/>
</dbReference>
<dbReference type="PANTHER" id="PTHR41286">
    <property type="entry name" value="HNH NUCLEASE YAJD-RELATED"/>
    <property type="match status" value="1"/>
</dbReference>
<evidence type="ECO:0000256" key="2">
    <source>
        <dbReference type="ARBA" id="ARBA00022801"/>
    </source>
</evidence>
<dbReference type="SMART" id="SM00507">
    <property type="entry name" value="HNHc"/>
    <property type="match status" value="1"/>
</dbReference>
<protein>
    <submittedName>
        <fullName evidence="4">HNH endonuclease</fullName>
    </submittedName>
</protein>
<keyword evidence="2" id="KW-0378">Hydrolase</keyword>
<keyword evidence="4" id="KW-0255">Endonuclease</keyword>
<gene>
    <name evidence="4" type="ORF">ACFPJA_12240</name>
</gene>
<dbReference type="AlphaFoldDB" id="A0ABD5QU84"/>
<name>A0ABD5QU84_9EURY</name>
<keyword evidence="5" id="KW-1185">Reference proteome</keyword>
<comment type="caution">
    <text evidence="4">The sequence shown here is derived from an EMBL/GenBank/DDBJ whole genome shotgun (WGS) entry which is preliminary data.</text>
</comment>
<sequence>MSTTYTGERWRMNRSAALARDNRRCQDCGAREDLHVHHIDPVRDFADSKEAHYLENLVTLCKYCHPKWEGRDGGPVLLSPSAGAHLADVVEGLVMDWVDRNWVRLSPESAFTTAVWHNSSACNNCFSRLDGRSDCSVCGTNGSATPESDSKNQVTKRARRIGDRLEEQDIAVDRPALRRAVRTLKSKPELEALDTEIYERATKIAVRRAQR</sequence>
<organism evidence="4 5">
    <name type="scientific">Halorubrum glutamatedens</name>
    <dbReference type="NCBI Taxonomy" id="2707018"/>
    <lineage>
        <taxon>Archaea</taxon>
        <taxon>Methanobacteriati</taxon>
        <taxon>Methanobacteriota</taxon>
        <taxon>Stenosarchaea group</taxon>
        <taxon>Halobacteria</taxon>
        <taxon>Halobacteriales</taxon>
        <taxon>Haloferacaceae</taxon>
        <taxon>Halorubrum</taxon>
    </lineage>
</organism>
<keyword evidence="1" id="KW-0540">Nuclease</keyword>
<dbReference type="InterPro" id="IPR002711">
    <property type="entry name" value="HNH"/>
</dbReference>
<proteinExistence type="predicted"/>
<dbReference type="Pfam" id="PF01844">
    <property type="entry name" value="HNH"/>
    <property type="match status" value="1"/>
</dbReference>
<dbReference type="GO" id="GO:0004519">
    <property type="term" value="F:endonuclease activity"/>
    <property type="evidence" value="ECO:0007669"/>
    <property type="project" value="UniProtKB-KW"/>
</dbReference>
<dbReference type="PANTHER" id="PTHR41286:SF1">
    <property type="entry name" value="HNH NUCLEASE YAJD-RELATED"/>
    <property type="match status" value="1"/>
</dbReference>
<dbReference type="Proteomes" id="UP001596145">
    <property type="component" value="Unassembled WGS sequence"/>
</dbReference>
<feature type="domain" description="HNH nuclease" evidence="3">
    <location>
        <begin position="12"/>
        <end position="66"/>
    </location>
</feature>
<dbReference type="EMBL" id="JBHSKV010000017">
    <property type="protein sequence ID" value="MFC5135481.1"/>
    <property type="molecule type" value="Genomic_DNA"/>
</dbReference>
<dbReference type="CDD" id="cd00085">
    <property type="entry name" value="HNHc"/>
    <property type="match status" value="1"/>
</dbReference>